<dbReference type="EMBL" id="WJMZ01000043">
    <property type="protein sequence ID" value="MRG84694.1"/>
    <property type="molecule type" value="Genomic_DNA"/>
</dbReference>
<proteinExistence type="predicted"/>
<protein>
    <submittedName>
        <fullName evidence="1">Uncharacterized protein</fullName>
    </submittedName>
</protein>
<reference evidence="1 2" key="1">
    <citation type="submission" date="2019-11" db="EMBL/GenBank/DDBJ databases">
        <title>Draft genome sequence of 12 host-associated Lactobacillus reuteri rodent strains.</title>
        <authorList>
            <person name="Zhang S."/>
            <person name="Ozcam M."/>
            <person name="Van Pijkeren J.P."/>
        </authorList>
    </citation>
    <scope>NUCLEOTIDE SEQUENCE [LARGE SCALE GENOMIC DNA]</scope>
    <source>
        <strain evidence="1 2">L1604-1</strain>
    </source>
</reference>
<gene>
    <name evidence="1" type="ORF">GIX80_10200</name>
</gene>
<organism evidence="1 2">
    <name type="scientific">Limosilactobacillus reuteri</name>
    <name type="common">Lactobacillus reuteri</name>
    <dbReference type="NCBI Taxonomy" id="1598"/>
    <lineage>
        <taxon>Bacteria</taxon>
        <taxon>Bacillati</taxon>
        <taxon>Bacillota</taxon>
        <taxon>Bacilli</taxon>
        <taxon>Lactobacillales</taxon>
        <taxon>Lactobacillaceae</taxon>
        <taxon>Limosilactobacillus</taxon>
    </lineage>
</organism>
<name>A0AB36AH93_LIMRT</name>
<evidence type="ECO:0000313" key="1">
    <source>
        <dbReference type="EMBL" id="MRG84694.1"/>
    </source>
</evidence>
<dbReference type="Proteomes" id="UP000441557">
    <property type="component" value="Unassembled WGS sequence"/>
</dbReference>
<dbReference type="AlphaFoldDB" id="A0AB36AH93"/>
<comment type="caution">
    <text evidence="1">The sequence shown here is derived from an EMBL/GenBank/DDBJ whole genome shotgun (WGS) entry which is preliminary data.</text>
</comment>
<accession>A0AB36AH93</accession>
<evidence type="ECO:0000313" key="2">
    <source>
        <dbReference type="Proteomes" id="UP000441557"/>
    </source>
</evidence>
<feature type="non-terminal residue" evidence="1">
    <location>
        <position position="125"/>
    </location>
</feature>
<dbReference type="RefSeq" id="WP_153706794.1">
    <property type="nucleotide sequence ID" value="NZ_WJMZ01000043.1"/>
</dbReference>
<sequence>MNLSGFETINLVSGKDTMTVSNDGISFSQATIVQLGKPEYVKAMINEGSKQFAIQVVDSNESAKIAFFKRKRKNINVRWNNSVLKNELSGMMNWDLQSYTYRIDGKYYKEDQLMMFDLDKAKKNP</sequence>